<comment type="caution">
    <text evidence="2">The sequence shown here is derived from an EMBL/GenBank/DDBJ whole genome shotgun (WGS) entry which is preliminary data.</text>
</comment>
<gene>
    <name evidence="2" type="ORF">NDI79_05705</name>
</gene>
<feature type="domain" description="Flavodoxin-like" evidence="1">
    <location>
        <begin position="4"/>
        <end position="174"/>
    </location>
</feature>
<evidence type="ECO:0000259" key="1">
    <source>
        <dbReference type="PROSITE" id="PS50902"/>
    </source>
</evidence>
<accession>A0ABU2G068</accession>
<keyword evidence="3" id="KW-1185">Reference proteome</keyword>
<sequence>MTSILIVYGTGEGQTAKVAAFVESVLADRGFDVTTRHVFETDDADIEAFDAVLVGSSVNNRAHRPEVVAFVERHRETLATLPTGFFQLSLASAVSTKWARDGALGFVDGLTESTGWAPDRVGLFAGALTFSRYGRAQRTLFKLAAIVMGLDGDTTRDYEYTDWADVERFAVEFGEFVEREVAEHERSCMECGHRARRTGRSAVRSVALSARRPRASPTGR</sequence>
<protein>
    <submittedName>
        <fullName evidence="2">Protoporphyrinogen oxidase</fullName>
    </submittedName>
</protein>
<proteinExistence type="predicted"/>
<dbReference type="PROSITE" id="PS50902">
    <property type="entry name" value="FLAVODOXIN_LIKE"/>
    <property type="match status" value="1"/>
</dbReference>
<dbReference type="PROSITE" id="PS00201">
    <property type="entry name" value="FLAVODOXIN"/>
    <property type="match status" value="1"/>
</dbReference>
<dbReference type="PANTHER" id="PTHR38030:SF2">
    <property type="entry name" value="PROTOPORPHYRINOGEN IX DEHYDROGENASE [QUINONE]"/>
    <property type="match status" value="1"/>
</dbReference>
<evidence type="ECO:0000313" key="2">
    <source>
        <dbReference type="EMBL" id="MDS0293668.1"/>
    </source>
</evidence>
<dbReference type="InterPro" id="IPR029039">
    <property type="entry name" value="Flavoprotein-like_sf"/>
</dbReference>
<dbReference type="Pfam" id="PF12724">
    <property type="entry name" value="Flavodoxin_5"/>
    <property type="match status" value="1"/>
</dbReference>
<name>A0ABU2G068_9EURY</name>
<organism evidence="2 3">
    <name type="scientific">Halogeometricum luteum</name>
    <dbReference type="NCBI Taxonomy" id="2950537"/>
    <lineage>
        <taxon>Archaea</taxon>
        <taxon>Methanobacteriati</taxon>
        <taxon>Methanobacteriota</taxon>
        <taxon>Stenosarchaea group</taxon>
        <taxon>Halobacteria</taxon>
        <taxon>Halobacteriales</taxon>
        <taxon>Haloferacaceae</taxon>
        <taxon>Halogeometricum</taxon>
    </lineage>
</organism>
<dbReference type="SUPFAM" id="SSF52218">
    <property type="entry name" value="Flavoproteins"/>
    <property type="match status" value="1"/>
</dbReference>
<dbReference type="InterPro" id="IPR026816">
    <property type="entry name" value="Flavodoxin_dom"/>
</dbReference>
<dbReference type="Proteomes" id="UP001254813">
    <property type="component" value="Unassembled WGS sequence"/>
</dbReference>
<dbReference type="InterPro" id="IPR001226">
    <property type="entry name" value="Flavodoxin_CS"/>
</dbReference>
<reference evidence="2 3" key="1">
    <citation type="submission" date="2022-06" db="EMBL/GenBank/DDBJ databases">
        <title>Halogeometricum sp. a new haloarchaeum isolate from saline soil.</title>
        <authorList>
            <person name="Strakova D."/>
            <person name="Galisteo C."/>
            <person name="Sanchez-Porro C."/>
            <person name="Ventosa A."/>
        </authorList>
    </citation>
    <scope>NUCLEOTIDE SEQUENCE [LARGE SCALE GENOMIC DNA]</scope>
    <source>
        <strain evidence="3">S3BR25-2</strain>
    </source>
</reference>
<dbReference type="InterPro" id="IPR008254">
    <property type="entry name" value="Flavodoxin/NO_synth"/>
</dbReference>
<evidence type="ECO:0000313" key="3">
    <source>
        <dbReference type="Proteomes" id="UP001254813"/>
    </source>
</evidence>
<dbReference type="EMBL" id="JAMQOQ010000001">
    <property type="protein sequence ID" value="MDS0293668.1"/>
    <property type="molecule type" value="Genomic_DNA"/>
</dbReference>
<dbReference type="Gene3D" id="3.40.50.360">
    <property type="match status" value="1"/>
</dbReference>
<dbReference type="InterPro" id="IPR052200">
    <property type="entry name" value="Protoporphyrinogen_IX_DH"/>
</dbReference>
<dbReference type="RefSeq" id="WP_310927477.1">
    <property type="nucleotide sequence ID" value="NZ_JAMQOQ010000001.1"/>
</dbReference>
<dbReference type="PANTHER" id="PTHR38030">
    <property type="entry name" value="PROTOPORPHYRINOGEN IX DEHYDROGENASE [MENAQUINONE]"/>
    <property type="match status" value="1"/>
</dbReference>